<evidence type="ECO:0000256" key="2">
    <source>
        <dbReference type="ARBA" id="ARBA00006175"/>
    </source>
</evidence>
<keyword evidence="9" id="KW-1185">Reference proteome</keyword>
<dbReference type="Proteomes" id="UP001139068">
    <property type="component" value="Unassembled WGS sequence"/>
</dbReference>
<keyword evidence="6" id="KW-0813">Transport</keyword>
<feature type="transmembrane region" description="Helical" evidence="7">
    <location>
        <begin position="158"/>
        <end position="175"/>
    </location>
</feature>
<feature type="transmembrane region" description="Helical" evidence="7">
    <location>
        <begin position="52"/>
        <end position="74"/>
    </location>
</feature>
<dbReference type="InterPro" id="IPR023271">
    <property type="entry name" value="Aquaporin-like"/>
</dbReference>
<dbReference type="InterPro" id="IPR034294">
    <property type="entry name" value="Aquaporin_transptr"/>
</dbReference>
<name>A0ABS9YV15_9MYCO</name>
<evidence type="ECO:0000256" key="1">
    <source>
        <dbReference type="ARBA" id="ARBA00004141"/>
    </source>
</evidence>
<keyword evidence="4 7" id="KW-1133">Transmembrane helix</keyword>
<evidence type="ECO:0000313" key="9">
    <source>
        <dbReference type="Proteomes" id="UP001139068"/>
    </source>
</evidence>
<accession>A0ABS9YV15</accession>
<dbReference type="InterPro" id="IPR000425">
    <property type="entry name" value="MIP"/>
</dbReference>
<keyword evidence="5 7" id="KW-0472">Membrane</keyword>
<reference evidence="8" key="1">
    <citation type="journal article" date="2022" name="ISME J.">
        <title>Identification of active gaseous-alkane degraders at natural gas seeps.</title>
        <authorList>
            <person name="Farhan Ul Haque M."/>
            <person name="Hernandez M."/>
            <person name="Crombie A.T."/>
            <person name="Murrell J.C."/>
        </authorList>
    </citation>
    <scope>NUCLEOTIDE SEQUENCE</scope>
    <source>
        <strain evidence="8">ANDR5</strain>
    </source>
</reference>
<feature type="transmembrane region" description="Helical" evidence="7">
    <location>
        <begin position="195"/>
        <end position="221"/>
    </location>
</feature>
<protein>
    <submittedName>
        <fullName evidence="8">Aquaporin family protein</fullName>
    </submittedName>
</protein>
<comment type="similarity">
    <text evidence="2 6">Belongs to the MIP/aquaporin (TC 1.A.8) family.</text>
</comment>
<comment type="subcellular location">
    <subcellularLocation>
        <location evidence="1">Membrane</location>
        <topology evidence="1">Multi-pass membrane protein</topology>
    </subcellularLocation>
</comment>
<evidence type="ECO:0000256" key="5">
    <source>
        <dbReference type="ARBA" id="ARBA00023136"/>
    </source>
</evidence>
<dbReference type="PRINTS" id="PR00783">
    <property type="entry name" value="MINTRINSICP"/>
</dbReference>
<dbReference type="PANTHER" id="PTHR19139">
    <property type="entry name" value="AQUAPORIN TRANSPORTER"/>
    <property type="match status" value="1"/>
</dbReference>
<dbReference type="PANTHER" id="PTHR19139:SF199">
    <property type="entry name" value="MIP17260P"/>
    <property type="match status" value="1"/>
</dbReference>
<dbReference type="SUPFAM" id="SSF81338">
    <property type="entry name" value="Aquaporin-like"/>
    <property type="match status" value="1"/>
</dbReference>
<organism evidence="8 9">
    <name type="scientific">Candidatus Mycolicibacterium alkanivorans</name>
    <dbReference type="NCBI Taxonomy" id="2954114"/>
    <lineage>
        <taxon>Bacteria</taxon>
        <taxon>Bacillati</taxon>
        <taxon>Actinomycetota</taxon>
        <taxon>Actinomycetes</taxon>
        <taxon>Mycobacteriales</taxon>
        <taxon>Mycobacteriaceae</taxon>
        <taxon>Mycolicibacterium</taxon>
    </lineage>
</organism>
<evidence type="ECO:0000256" key="3">
    <source>
        <dbReference type="ARBA" id="ARBA00022692"/>
    </source>
</evidence>
<comment type="caution">
    <text evidence="8">The sequence shown here is derived from an EMBL/GenBank/DDBJ whole genome shotgun (WGS) entry which is preliminary data.</text>
</comment>
<evidence type="ECO:0000256" key="4">
    <source>
        <dbReference type="ARBA" id="ARBA00022989"/>
    </source>
</evidence>
<sequence length="246" mass="24924">MTHTAALPRRLLSEFVGSGLLVTVVVGSGIAAAQLSPNDVGLQLLENSTATVFGLAVLILLFGPVSGAHFNPVVTASDWLLGRRAGTGIRSGDALAYAAAQITGAIAGSWLANLMFDRSVFEIATKDRITTGHLVGEVVATAGLIALIFALARTGRAALSAAAVGAYIGAAYWFTSSTSFANPAVTIGRMFSDTFAGIAPGSVPGFIGAQIIGAAVGLALIATLFPDIAADADDVVVPHEDLSDTV</sequence>
<evidence type="ECO:0000256" key="6">
    <source>
        <dbReference type="RuleBase" id="RU000477"/>
    </source>
</evidence>
<dbReference type="Gene3D" id="1.20.1080.10">
    <property type="entry name" value="Glycerol uptake facilitator protein"/>
    <property type="match status" value="1"/>
</dbReference>
<evidence type="ECO:0000313" key="8">
    <source>
        <dbReference type="EMBL" id="MCI4675085.1"/>
    </source>
</evidence>
<keyword evidence="3 6" id="KW-0812">Transmembrane</keyword>
<dbReference type="Pfam" id="PF00230">
    <property type="entry name" value="MIP"/>
    <property type="match status" value="1"/>
</dbReference>
<dbReference type="EMBL" id="JAIVFL010000001">
    <property type="protein sequence ID" value="MCI4675085.1"/>
    <property type="molecule type" value="Genomic_DNA"/>
</dbReference>
<feature type="transmembrane region" description="Helical" evidence="7">
    <location>
        <begin position="132"/>
        <end position="151"/>
    </location>
</feature>
<feature type="transmembrane region" description="Helical" evidence="7">
    <location>
        <begin position="12"/>
        <end position="32"/>
    </location>
</feature>
<gene>
    <name evidence="8" type="ORF">K9U37_09370</name>
</gene>
<proteinExistence type="inferred from homology"/>
<feature type="transmembrane region" description="Helical" evidence="7">
    <location>
        <begin position="94"/>
        <end position="112"/>
    </location>
</feature>
<evidence type="ECO:0000256" key="7">
    <source>
        <dbReference type="SAM" id="Phobius"/>
    </source>
</evidence>
<dbReference type="RefSeq" id="WP_243071442.1">
    <property type="nucleotide sequence ID" value="NZ_JAIVFL010000001.1"/>
</dbReference>